<dbReference type="GO" id="GO:0005737">
    <property type="term" value="C:cytoplasm"/>
    <property type="evidence" value="ECO:0007669"/>
    <property type="project" value="UniProtKB-SubCell"/>
</dbReference>
<evidence type="ECO:0000256" key="2">
    <source>
        <dbReference type="ARBA" id="ARBA00008856"/>
    </source>
</evidence>
<keyword evidence="4" id="KW-0343">GTPase activation</keyword>
<keyword evidence="5" id="KW-0963">Cytoplasm</keyword>
<evidence type="ECO:0000256" key="6">
    <source>
        <dbReference type="SAM" id="MobiDB-lite"/>
    </source>
</evidence>
<feature type="region of interest" description="Disordered" evidence="6">
    <location>
        <begin position="771"/>
        <end position="799"/>
    </location>
</feature>
<reference evidence="10" key="1">
    <citation type="journal article" date="2019" name="Gigascience">
        <title>De novo genome assembly of the endangered Acer yangbiense, a plant species with extremely small populations endemic to Yunnan Province, China.</title>
        <authorList>
            <person name="Yang J."/>
            <person name="Wariss H.M."/>
            <person name="Tao L."/>
            <person name="Zhang R."/>
            <person name="Yun Q."/>
            <person name="Hollingsworth P."/>
            <person name="Dao Z."/>
            <person name="Luo G."/>
            <person name="Guo H."/>
            <person name="Ma Y."/>
            <person name="Sun W."/>
        </authorList>
    </citation>
    <scope>NUCLEOTIDE SEQUENCE [LARGE SCALE GENOMIC DNA]</scope>
    <source>
        <strain evidence="10">cv. br00</strain>
    </source>
</reference>
<feature type="transmembrane region" description="Helical" evidence="7">
    <location>
        <begin position="33"/>
        <end position="56"/>
    </location>
</feature>
<dbReference type="PANTHER" id="PTHR21422">
    <property type="entry name" value="RAB3 GTPASE-ACTIVATING PROTEIN CATALYTIC SUBUNIT"/>
    <property type="match status" value="1"/>
</dbReference>
<evidence type="ECO:0000313" key="10">
    <source>
        <dbReference type="Proteomes" id="UP000326939"/>
    </source>
</evidence>
<evidence type="ECO:0000313" key="9">
    <source>
        <dbReference type="EMBL" id="KAB5541152.1"/>
    </source>
</evidence>
<dbReference type="InterPro" id="IPR045700">
    <property type="entry name" value="Rab3GAP1"/>
</dbReference>
<evidence type="ECO:0000259" key="8">
    <source>
        <dbReference type="Pfam" id="PF13890"/>
    </source>
</evidence>
<feature type="region of interest" description="Disordered" evidence="6">
    <location>
        <begin position="572"/>
        <end position="647"/>
    </location>
</feature>
<dbReference type="Pfam" id="PF13890">
    <property type="entry name" value="Rab3-GTPase_cat"/>
    <property type="match status" value="2"/>
</dbReference>
<comment type="similarity">
    <text evidence="2">Belongs to the Rab3-GAP catalytic subunit family.</text>
</comment>
<dbReference type="InterPro" id="IPR026147">
    <property type="entry name" value="Rab3GAP1_conserved"/>
</dbReference>
<comment type="subcellular location">
    <subcellularLocation>
        <location evidence="1">Cytoplasm</location>
    </subcellularLocation>
</comment>
<feature type="domain" description="Rab3GAP catalytic subunit conserved" evidence="8">
    <location>
        <begin position="640"/>
        <end position="694"/>
    </location>
</feature>
<proteinExistence type="inferred from homology"/>
<accession>A0A5N5LEV7</accession>
<feature type="transmembrane region" description="Helical" evidence="7">
    <location>
        <begin position="490"/>
        <end position="514"/>
    </location>
</feature>
<feature type="compositionally biased region" description="Basic and acidic residues" evidence="6">
    <location>
        <begin position="575"/>
        <end position="614"/>
    </location>
</feature>
<name>A0A5N5LEV7_9ROSI</name>
<keyword evidence="7" id="KW-1133">Transmembrane helix</keyword>
<organism evidence="9 10">
    <name type="scientific">Salix brachista</name>
    <dbReference type="NCBI Taxonomy" id="2182728"/>
    <lineage>
        <taxon>Eukaryota</taxon>
        <taxon>Viridiplantae</taxon>
        <taxon>Streptophyta</taxon>
        <taxon>Embryophyta</taxon>
        <taxon>Tracheophyta</taxon>
        <taxon>Spermatophyta</taxon>
        <taxon>Magnoliopsida</taxon>
        <taxon>eudicotyledons</taxon>
        <taxon>Gunneridae</taxon>
        <taxon>Pentapetalae</taxon>
        <taxon>rosids</taxon>
        <taxon>fabids</taxon>
        <taxon>Malpighiales</taxon>
        <taxon>Salicaceae</taxon>
        <taxon>Saliceae</taxon>
        <taxon>Salix</taxon>
    </lineage>
</organism>
<comment type="caution">
    <text evidence="9">The sequence shown here is derived from an EMBL/GenBank/DDBJ whole genome shotgun (WGS) entry which is preliminary data.</text>
</comment>
<protein>
    <recommendedName>
        <fullName evidence="3">Rab3 GTPase-activating protein catalytic subunit</fullName>
    </recommendedName>
</protein>
<evidence type="ECO:0000256" key="1">
    <source>
        <dbReference type="ARBA" id="ARBA00004496"/>
    </source>
</evidence>
<evidence type="ECO:0000256" key="4">
    <source>
        <dbReference type="ARBA" id="ARBA00022468"/>
    </source>
</evidence>
<dbReference type="GO" id="GO:0005096">
    <property type="term" value="F:GTPase activator activity"/>
    <property type="evidence" value="ECO:0007669"/>
    <property type="project" value="UniProtKB-KW"/>
</dbReference>
<gene>
    <name evidence="9" type="ORF">DKX38_014126</name>
</gene>
<sequence length="1070" mass="121828">MASTSKVDLSGEDDDEQLERFDDFTLASSWERFFFFLFCYYNSKLISILFIIFSLIHRFISEIEAVCRQWLADGPKNLLEKGAVQLDFSQKLYKVKLELKYAMKSYNMEYYFETSSGGKIADENSTLHDLQLCFGVKDFLVIAPQSASGVVLDSPEACKLLSAVAIALTNCSSLWPAFVPVHDPSRKAYIGIQNMGTVFTRRFEADRIGSQVPVRLMHLEGLYELFLSKFNSQAYSTLDFAMHLYKVHFTMTSTYRTIHHDDDDLQSLGIEREEYDDNHGSETHNRSQWDEDCPWSEWYSAEDPVKGLELTATWSEKTVESSLEMAELENASPHEAEKWMILPYLSPNLDSSEGNRTGFASQLRLLVDALNMSFDAQFMEDFVSVENPGSDNLKSLMIVPPPTVLDRVFKDLFHEGANFVFGFAGGWGSAFVSLSRPILDSTGTVYPMLSVDDMSLDHKLLLLLKASIRFLELLKAHHLDLFLHSFAYMLYGWGPAIYAVFVLLCISAIAVLWIEFIREVRWCWEESQPLPKMQANGSIDLSTCLINQKLQMLAMCIEKKCEMNEDFQDCVGSNEHTHDDMEEDSPVRDKTTNKQKHSDEFDGIRDRPLTEDGLHGSGTTTSRPSMKHGDTLSTDLKSSDHNRRGSAGAVGSMKLLKSYQSMHAPFTQDAPIMTEDMHEERLQAVEAFGNSFKFVLMSDSALVPARTKHLHHGRTGNTTDLSWKLGTHLFNKACSFSAQLEKDILSSDMSAFKAANPDAVFEDFIRWHSPGDWENGDNEESRPSKTPATKGLKDDWPPYGRLSQRMSEQGNLWRKIWNDTPALPLYEQKPLLDHFREGEKILHYLETLRPHQLLEQMVCTAFRVSADTLNQTSFGGLKQMTTKMEQLYRTMASTLKPLQANRVSGNSETIEDLRRLCVIFEHVEKLLTLAASLHRKFLQAPRLSETIFSDYYNFYLPRMGTASTGSLKVDEKDFDIKYQVMTRERQIVSNMFSPPTANQSWRKVLSMGNLLNGHEPIVREIIFSVRDSLRNNHYAAHNPGGFQREIETYRMYICGTSNDLRVALSVTSCD</sequence>
<dbReference type="Proteomes" id="UP000326939">
    <property type="component" value="Chromosome 9"/>
</dbReference>
<dbReference type="EMBL" id="VDCV01000009">
    <property type="protein sequence ID" value="KAB5541152.1"/>
    <property type="molecule type" value="Genomic_DNA"/>
</dbReference>
<keyword evidence="7" id="KW-0472">Membrane</keyword>
<evidence type="ECO:0000256" key="3">
    <source>
        <dbReference type="ARBA" id="ARBA00015817"/>
    </source>
</evidence>
<evidence type="ECO:0000256" key="5">
    <source>
        <dbReference type="ARBA" id="ARBA00022490"/>
    </source>
</evidence>
<dbReference type="AlphaFoldDB" id="A0A5N5LEV7"/>
<feature type="domain" description="Rab3GAP catalytic subunit conserved" evidence="8">
    <location>
        <begin position="732"/>
        <end position="846"/>
    </location>
</feature>
<evidence type="ECO:0000256" key="7">
    <source>
        <dbReference type="SAM" id="Phobius"/>
    </source>
</evidence>
<keyword evidence="10" id="KW-1185">Reference proteome</keyword>
<dbReference type="PANTHER" id="PTHR21422:SF9">
    <property type="entry name" value="RAB3 GTPASE-ACTIVATING PROTEIN CATALYTIC SUBUNIT"/>
    <property type="match status" value="1"/>
</dbReference>
<keyword evidence="7" id="KW-0812">Transmembrane</keyword>